<dbReference type="InterPro" id="IPR036179">
    <property type="entry name" value="Ig-like_dom_sf"/>
</dbReference>
<comment type="caution">
    <text evidence="5">The sequence shown here is derived from an EMBL/GenBank/DDBJ whole genome shotgun (WGS) entry which is preliminary data.</text>
</comment>
<gene>
    <name evidence="5" type="ORF">IRJ41_010895</name>
</gene>
<evidence type="ECO:0000256" key="1">
    <source>
        <dbReference type="ARBA" id="ARBA00022729"/>
    </source>
</evidence>
<dbReference type="EMBL" id="JAFHDT010000019">
    <property type="protein sequence ID" value="KAI7795966.1"/>
    <property type="molecule type" value="Genomic_DNA"/>
</dbReference>
<reference evidence="5" key="1">
    <citation type="submission" date="2021-02" db="EMBL/GenBank/DDBJ databases">
        <title>Comparative genomics reveals that relaxation of natural selection precedes convergent phenotypic evolution of cavefish.</title>
        <authorList>
            <person name="Peng Z."/>
        </authorList>
    </citation>
    <scope>NUCLEOTIDE SEQUENCE</scope>
    <source>
        <tissue evidence="5">Muscle</tissue>
    </source>
</reference>
<dbReference type="GO" id="GO:0005886">
    <property type="term" value="C:plasma membrane"/>
    <property type="evidence" value="ECO:0007669"/>
    <property type="project" value="TreeGrafter"/>
</dbReference>
<evidence type="ECO:0000313" key="6">
    <source>
        <dbReference type="Proteomes" id="UP001059041"/>
    </source>
</evidence>
<feature type="signal peptide" evidence="3">
    <location>
        <begin position="1"/>
        <end position="20"/>
    </location>
</feature>
<dbReference type="InterPro" id="IPR013783">
    <property type="entry name" value="Ig-like_fold"/>
</dbReference>
<keyword evidence="1 3" id="KW-0732">Signal</keyword>
<keyword evidence="6" id="KW-1185">Reference proteome</keyword>
<evidence type="ECO:0000259" key="4">
    <source>
        <dbReference type="PROSITE" id="PS50835"/>
    </source>
</evidence>
<dbReference type="Pfam" id="PF07686">
    <property type="entry name" value="V-set"/>
    <property type="match status" value="1"/>
</dbReference>
<protein>
    <recommendedName>
        <fullName evidence="4">Ig-like domain-containing protein</fullName>
    </recommendedName>
</protein>
<dbReference type="SUPFAM" id="SSF48726">
    <property type="entry name" value="Immunoglobulin"/>
    <property type="match status" value="1"/>
</dbReference>
<dbReference type="SMART" id="SM00406">
    <property type="entry name" value="IGv"/>
    <property type="match status" value="1"/>
</dbReference>
<dbReference type="SMART" id="SM00409">
    <property type="entry name" value="IG"/>
    <property type="match status" value="1"/>
</dbReference>
<dbReference type="Proteomes" id="UP001059041">
    <property type="component" value="Linkage Group LG19"/>
</dbReference>
<proteinExistence type="predicted"/>
<dbReference type="Gene3D" id="2.60.40.10">
    <property type="entry name" value="Immunoglobulins"/>
    <property type="match status" value="1"/>
</dbReference>
<dbReference type="GO" id="GO:0007166">
    <property type="term" value="P:cell surface receptor signaling pathway"/>
    <property type="evidence" value="ECO:0007669"/>
    <property type="project" value="TreeGrafter"/>
</dbReference>
<organism evidence="5 6">
    <name type="scientific">Triplophysa rosa</name>
    <name type="common">Cave loach</name>
    <dbReference type="NCBI Taxonomy" id="992332"/>
    <lineage>
        <taxon>Eukaryota</taxon>
        <taxon>Metazoa</taxon>
        <taxon>Chordata</taxon>
        <taxon>Craniata</taxon>
        <taxon>Vertebrata</taxon>
        <taxon>Euteleostomi</taxon>
        <taxon>Actinopterygii</taxon>
        <taxon>Neopterygii</taxon>
        <taxon>Teleostei</taxon>
        <taxon>Ostariophysi</taxon>
        <taxon>Cypriniformes</taxon>
        <taxon>Nemacheilidae</taxon>
        <taxon>Triplophysa</taxon>
    </lineage>
</organism>
<accession>A0A9W7TGD4</accession>
<dbReference type="AlphaFoldDB" id="A0A9W7TGD4"/>
<dbReference type="GO" id="GO:0002376">
    <property type="term" value="P:immune system process"/>
    <property type="evidence" value="ECO:0007669"/>
    <property type="project" value="UniProtKB-KW"/>
</dbReference>
<name>A0A9W7TGD4_TRIRA</name>
<dbReference type="InterPro" id="IPR007110">
    <property type="entry name" value="Ig-like_dom"/>
</dbReference>
<evidence type="ECO:0000313" key="5">
    <source>
        <dbReference type="EMBL" id="KAI7795966.1"/>
    </source>
</evidence>
<feature type="chain" id="PRO_5040821956" description="Ig-like domain-containing protein" evidence="3">
    <location>
        <begin position="21"/>
        <end position="131"/>
    </location>
</feature>
<evidence type="ECO:0000256" key="3">
    <source>
        <dbReference type="SAM" id="SignalP"/>
    </source>
</evidence>
<dbReference type="InterPro" id="IPR003599">
    <property type="entry name" value="Ig_sub"/>
</dbReference>
<sequence>MPTTIISLILLLQWSQGTAGASDAEQEPKILWRQISGSATMNCTHNKGINYNQMYWYRQRPGETMRLIVFTSTYAEADFGDVDKNKFDVHKKVPEFGSLTVKHLNSNDSGIYFCSVSEHSMAKAVECCTKT</sequence>
<feature type="domain" description="Ig-like" evidence="4">
    <location>
        <begin position="2"/>
        <end position="126"/>
    </location>
</feature>
<dbReference type="PROSITE" id="PS50835">
    <property type="entry name" value="IG_LIKE"/>
    <property type="match status" value="1"/>
</dbReference>
<evidence type="ECO:0000256" key="2">
    <source>
        <dbReference type="ARBA" id="ARBA00022859"/>
    </source>
</evidence>
<dbReference type="InterPro" id="IPR013106">
    <property type="entry name" value="Ig_V-set"/>
</dbReference>
<dbReference type="PANTHER" id="PTHR23268">
    <property type="entry name" value="T-CELL RECEPTOR BETA CHAIN"/>
    <property type="match status" value="1"/>
</dbReference>
<keyword evidence="2" id="KW-0391">Immunity</keyword>
<dbReference type="InterPro" id="IPR050413">
    <property type="entry name" value="TCR_beta_variable"/>
</dbReference>
<dbReference type="PANTHER" id="PTHR23268:SF102">
    <property type="entry name" value="IMMUNOGLOBULIN V-SET DOMAIN-CONTAINING PROTEIN"/>
    <property type="match status" value="1"/>
</dbReference>